<feature type="non-terminal residue" evidence="1">
    <location>
        <position position="1"/>
    </location>
</feature>
<evidence type="ECO:0000313" key="2">
    <source>
        <dbReference type="EnsemblFungi" id="PTTG_30666-t43_1-p1"/>
    </source>
</evidence>
<sequence length="238" mass="27642">NQIRDLSKEAFLKPTIQLYTRGHWKPGTSDHSLFMDTMQGLMALPAEFRQKNFPPKMETNRKVQSNFYKLVRELQRRLRLAVRERLLANIVTPAGDLIEEGNVPNLHQLARSIFRFLHPDEATMTDSEVDDNIPVLLLTRIGHLRLQTIDQLLHSEIKKVSQWNMINETLREVRGRGSDYQAAFGKAILAKDHALFGHSRSFVEILEEDEENIKMPDDDEIQVQLNQIIREQLQARHS</sequence>
<proteinExistence type="predicted"/>
<dbReference type="EMBL" id="ADAS02005656">
    <property type="protein sequence ID" value="OAV85249.1"/>
    <property type="molecule type" value="Genomic_DNA"/>
</dbReference>
<dbReference type="VEuPathDB" id="FungiDB:PTTG_30666"/>
<dbReference type="AlphaFoldDB" id="A0A180FYJ8"/>
<dbReference type="OrthoDB" id="2497916at2759"/>
<dbReference type="Proteomes" id="UP000005240">
    <property type="component" value="Unassembled WGS sequence"/>
</dbReference>
<accession>A0A180FYJ8</accession>
<gene>
    <name evidence="1" type="ORF">PTTG_30666</name>
</gene>
<dbReference type="EnsemblFungi" id="PTTG_30666-t43_1">
    <property type="protein sequence ID" value="PTTG_30666-t43_1-p1"/>
    <property type="gene ID" value="PTTG_30666"/>
</dbReference>
<reference evidence="1" key="2">
    <citation type="submission" date="2016-05" db="EMBL/GenBank/DDBJ databases">
        <title>Comparative analysis highlights variable genome content of wheat rusts and divergence of the mating loci.</title>
        <authorList>
            <person name="Cuomo C.A."/>
            <person name="Bakkeren G."/>
            <person name="Szabo L."/>
            <person name="Khalil H."/>
            <person name="Joly D."/>
            <person name="Goldberg J."/>
            <person name="Young S."/>
            <person name="Zeng Q."/>
            <person name="Fellers J."/>
        </authorList>
    </citation>
    <scope>NUCLEOTIDE SEQUENCE [LARGE SCALE GENOMIC DNA]</scope>
    <source>
        <strain evidence="1">1-1 BBBD Race 1</strain>
    </source>
</reference>
<evidence type="ECO:0000313" key="3">
    <source>
        <dbReference type="Proteomes" id="UP000005240"/>
    </source>
</evidence>
<reference evidence="2" key="4">
    <citation type="submission" date="2025-05" db="UniProtKB">
        <authorList>
            <consortium name="EnsemblFungi"/>
        </authorList>
    </citation>
    <scope>IDENTIFICATION</scope>
    <source>
        <strain evidence="2">isolate 1-1 / race 1 (BBBD)</strain>
    </source>
</reference>
<keyword evidence="3" id="KW-1185">Reference proteome</keyword>
<reference evidence="2 3" key="3">
    <citation type="journal article" date="2017" name="G3 (Bethesda)">
        <title>Comparative analysis highlights variable genome content of wheat rusts and divergence of the mating loci.</title>
        <authorList>
            <person name="Cuomo C.A."/>
            <person name="Bakkeren G."/>
            <person name="Khalil H.B."/>
            <person name="Panwar V."/>
            <person name="Joly D."/>
            <person name="Linning R."/>
            <person name="Sakthikumar S."/>
            <person name="Song X."/>
            <person name="Adiconis X."/>
            <person name="Fan L."/>
            <person name="Goldberg J.M."/>
            <person name="Levin J.Z."/>
            <person name="Young S."/>
            <person name="Zeng Q."/>
            <person name="Anikster Y."/>
            <person name="Bruce M."/>
            <person name="Wang M."/>
            <person name="Yin C."/>
            <person name="McCallum B."/>
            <person name="Szabo L.J."/>
            <person name="Hulbert S."/>
            <person name="Chen X."/>
            <person name="Fellers J.P."/>
        </authorList>
    </citation>
    <scope>NUCLEOTIDE SEQUENCE</scope>
    <source>
        <strain evidence="3">Isolate 1-1 / race 1 (BBBD)</strain>
        <strain evidence="2">isolate 1-1 / race 1 (BBBD)</strain>
    </source>
</reference>
<name>A0A180FYJ8_PUCT1</name>
<organism evidence="1">
    <name type="scientific">Puccinia triticina (isolate 1-1 / race 1 (BBBD))</name>
    <name type="common">Brown leaf rust fungus</name>
    <dbReference type="NCBI Taxonomy" id="630390"/>
    <lineage>
        <taxon>Eukaryota</taxon>
        <taxon>Fungi</taxon>
        <taxon>Dikarya</taxon>
        <taxon>Basidiomycota</taxon>
        <taxon>Pucciniomycotina</taxon>
        <taxon>Pucciniomycetes</taxon>
        <taxon>Pucciniales</taxon>
        <taxon>Pucciniaceae</taxon>
        <taxon>Puccinia</taxon>
    </lineage>
</organism>
<protein>
    <submittedName>
        <fullName evidence="1 2">Uncharacterized protein</fullName>
    </submittedName>
</protein>
<reference evidence="1" key="1">
    <citation type="submission" date="2009-11" db="EMBL/GenBank/DDBJ databases">
        <authorList>
            <consortium name="The Broad Institute Genome Sequencing Platform"/>
            <person name="Ward D."/>
            <person name="Feldgarden M."/>
            <person name="Earl A."/>
            <person name="Young S.K."/>
            <person name="Zeng Q."/>
            <person name="Koehrsen M."/>
            <person name="Alvarado L."/>
            <person name="Berlin A."/>
            <person name="Bochicchio J."/>
            <person name="Borenstein D."/>
            <person name="Chapman S.B."/>
            <person name="Chen Z."/>
            <person name="Engels R."/>
            <person name="Freedman E."/>
            <person name="Gellesch M."/>
            <person name="Goldberg J."/>
            <person name="Griggs A."/>
            <person name="Gujja S."/>
            <person name="Heilman E."/>
            <person name="Heiman D."/>
            <person name="Hepburn T."/>
            <person name="Howarth C."/>
            <person name="Jen D."/>
            <person name="Larson L."/>
            <person name="Lewis B."/>
            <person name="Mehta T."/>
            <person name="Park D."/>
            <person name="Pearson M."/>
            <person name="Roberts A."/>
            <person name="Saif S."/>
            <person name="Shea T."/>
            <person name="Shenoy N."/>
            <person name="Sisk P."/>
            <person name="Stolte C."/>
            <person name="Sykes S."/>
            <person name="Thomson T."/>
            <person name="Walk T."/>
            <person name="White J."/>
            <person name="Yandava C."/>
            <person name="Izard J."/>
            <person name="Baranova O.V."/>
            <person name="Blanton J.M."/>
            <person name="Tanner A.C."/>
            <person name="Dewhirst F.E."/>
            <person name="Haas B."/>
            <person name="Nusbaum C."/>
            <person name="Birren B."/>
        </authorList>
    </citation>
    <scope>NUCLEOTIDE SEQUENCE [LARGE SCALE GENOMIC DNA]</scope>
    <source>
        <strain evidence="1">1-1 BBBD Race 1</strain>
    </source>
</reference>
<evidence type="ECO:0000313" key="1">
    <source>
        <dbReference type="EMBL" id="OAV85249.1"/>
    </source>
</evidence>